<dbReference type="Pfam" id="PF00646">
    <property type="entry name" value="F-box"/>
    <property type="match status" value="1"/>
</dbReference>
<evidence type="ECO:0000313" key="4">
    <source>
        <dbReference type="EMBL" id="WVZ62713.1"/>
    </source>
</evidence>
<organism evidence="4 5">
    <name type="scientific">Paspalum notatum var. saurae</name>
    <dbReference type="NCBI Taxonomy" id="547442"/>
    <lineage>
        <taxon>Eukaryota</taxon>
        <taxon>Viridiplantae</taxon>
        <taxon>Streptophyta</taxon>
        <taxon>Embryophyta</taxon>
        <taxon>Tracheophyta</taxon>
        <taxon>Spermatophyta</taxon>
        <taxon>Magnoliopsida</taxon>
        <taxon>Liliopsida</taxon>
        <taxon>Poales</taxon>
        <taxon>Poaceae</taxon>
        <taxon>PACMAD clade</taxon>
        <taxon>Panicoideae</taxon>
        <taxon>Andropogonodae</taxon>
        <taxon>Paspaleae</taxon>
        <taxon>Paspalinae</taxon>
        <taxon>Paspalum</taxon>
    </lineage>
</organism>
<evidence type="ECO:0000259" key="1">
    <source>
        <dbReference type="Pfam" id="PF00646"/>
    </source>
</evidence>
<dbReference type="InterPro" id="IPR055411">
    <property type="entry name" value="LRR_FXL15/At3g58940/PEG3-like"/>
</dbReference>
<evidence type="ECO:0000259" key="3">
    <source>
        <dbReference type="Pfam" id="PF24758"/>
    </source>
</evidence>
<dbReference type="SUPFAM" id="SSF52047">
    <property type="entry name" value="RNI-like"/>
    <property type="match status" value="1"/>
</dbReference>
<keyword evidence="5" id="KW-1185">Reference proteome</keyword>
<reference evidence="4 5" key="1">
    <citation type="submission" date="2024-02" db="EMBL/GenBank/DDBJ databases">
        <title>High-quality chromosome-scale genome assembly of Pensacola bahiagrass (Paspalum notatum Flugge var. saurae).</title>
        <authorList>
            <person name="Vega J.M."/>
            <person name="Podio M."/>
            <person name="Orjuela J."/>
            <person name="Siena L.A."/>
            <person name="Pessino S.C."/>
            <person name="Combes M.C."/>
            <person name="Mariac C."/>
            <person name="Albertini E."/>
            <person name="Pupilli F."/>
            <person name="Ortiz J.P.A."/>
            <person name="Leblanc O."/>
        </authorList>
    </citation>
    <scope>NUCLEOTIDE SEQUENCE [LARGE SCALE GENOMIC DNA]</scope>
    <source>
        <strain evidence="4">R1</strain>
        <tissue evidence="4">Leaf</tissue>
    </source>
</reference>
<evidence type="ECO:0000259" key="2">
    <source>
        <dbReference type="Pfam" id="PF08387"/>
    </source>
</evidence>
<accession>A0AAQ3WIJ3</accession>
<dbReference type="Pfam" id="PF08387">
    <property type="entry name" value="FBD"/>
    <property type="match status" value="1"/>
</dbReference>
<feature type="domain" description="F-box/LRR-repeat protein 15/At3g58940/PEG3-like LRR" evidence="3">
    <location>
        <begin position="101"/>
        <end position="320"/>
    </location>
</feature>
<dbReference type="InterPro" id="IPR036047">
    <property type="entry name" value="F-box-like_dom_sf"/>
</dbReference>
<dbReference type="InterPro" id="IPR001810">
    <property type="entry name" value="F-box_dom"/>
</dbReference>
<dbReference type="PANTHER" id="PTHR32141:SF179">
    <property type="entry name" value="F-BOX DOMAIN-CONTAINING PROTEIN"/>
    <property type="match status" value="1"/>
</dbReference>
<evidence type="ECO:0008006" key="6">
    <source>
        <dbReference type="Google" id="ProtNLM"/>
    </source>
</evidence>
<dbReference type="Pfam" id="PF24758">
    <property type="entry name" value="LRR_At5g56370"/>
    <property type="match status" value="1"/>
</dbReference>
<dbReference type="CDD" id="cd22160">
    <property type="entry name" value="F-box_AtFBL13-like"/>
    <property type="match status" value="1"/>
</dbReference>
<dbReference type="InterPro" id="IPR006566">
    <property type="entry name" value="FBD"/>
</dbReference>
<sequence length="446" mass="49410">MGLLAVLPDDDEPAVAPDTDLISHLPDDVLGVIISFLPTKEGARTQSLSTRWRPLWRSAPLNLEPRFPSVHATDVSRILSAHGGCARRFFVSSNNVSLGGLDGWLRSPALDGLQELGIYHHPQALPAARPVLPWSSVSRFSSTLRVVHLYSCHFLDAAAVGAGGGGVRFPNLQRLGLASVTIDEHSMHALLAGCPALSSLELSCTDGFARLRISNSSSLNLKCIALEFHGWRPQGAVEIVTLQEVIVESAPCLERLMHYGPYGDHHSIRVSVISAPRLKMLGSLNRGIARLELGDMVFEGLRATAVPSVIRSVKVLAIANAKAYEIDMGNPFGDKPQDHIECLDLHLKKIVMSFYDGGKKSHAHFIKYVLLNARVLESIKLVVRTYYQVTDKRWIENQRKQLQVQNQANRGARIEFVDYYHLSRPRDINVSPDPFEYAFLNFKIFC</sequence>
<gene>
    <name evidence="4" type="ORF">U9M48_012424</name>
</gene>
<dbReference type="SUPFAM" id="SSF81383">
    <property type="entry name" value="F-box domain"/>
    <property type="match status" value="1"/>
</dbReference>
<dbReference type="Gene3D" id="3.80.10.10">
    <property type="entry name" value="Ribonuclease Inhibitor"/>
    <property type="match status" value="1"/>
</dbReference>
<evidence type="ECO:0000313" key="5">
    <source>
        <dbReference type="Proteomes" id="UP001341281"/>
    </source>
</evidence>
<feature type="domain" description="FBD" evidence="2">
    <location>
        <begin position="336"/>
        <end position="380"/>
    </location>
</feature>
<dbReference type="Proteomes" id="UP001341281">
    <property type="component" value="Chromosome 03"/>
</dbReference>
<name>A0AAQ3WIJ3_PASNO</name>
<dbReference type="AlphaFoldDB" id="A0AAQ3WIJ3"/>
<proteinExistence type="predicted"/>
<feature type="domain" description="F-box" evidence="1">
    <location>
        <begin position="22"/>
        <end position="61"/>
    </location>
</feature>
<dbReference type="InterPro" id="IPR053781">
    <property type="entry name" value="F-box_AtFBL13-like"/>
</dbReference>
<dbReference type="PANTHER" id="PTHR32141">
    <property type="match status" value="1"/>
</dbReference>
<dbReference type="InterPro" id="IPR055302">
    <property type="entry name" value="F-box_dom-containing"/>
</dbReference>
<protein>
    <recommendedName>
        <fullName evidence="6">F-box domain-containing protein</fullName>
    </recommendedName>
</protein>
<dbReference type="EMBL" id="CP144747">
    <property type="protein sequence ID" value="WVZ62713.1"/>
    <property type="molecule type" value="Genomic_DNA"/>
</dbReference>
<dbReference type="InterPro" id="IPR032675">
    <property type="entry name" value="LRR_dom_sf"/>
</dbReference>